<accession>A0A2M7BSP4</accession>
<dbReference type="InterPro" id="IPR029058">
    <property type="entry name" value="AB_hydrolase_fold"/>
</dbReference>
<evidence type="ECO:0000313" key="2">
    <source>
        <dbReference type="Proteomes" id="UP000230119"/>
    </source>
</evidence>
<reference evidence="2" key="1">
    <citation type="submission" date="2017-09" db="EMBL/GenBank/DDBJ databases">
        <title>Depth-based differentiation of microbial function through sediment-hosted aquifers and enrichment of novel symbionts in the deep terrestrial subsurface.</title>
        <authorList>
            <person name="Probst A.J."/>
            <person name="Ladd B."/>
            <person name="Jarett J.K."/>
            <person name="Geller-Mcgrath D.E."/>
            <person name="Sieber C.M.K."/>
            <person name="Emerson J.B."/>
            <person name="Anantharaman K."/>
            <person name="Thomas B.C."/>
            <person name="Malmstrom R."/>
            <person name="Stieglmeier M."/>
            <person name="Klingl A."/>
            <person name="Woyke T."/>
            <person name="Ryan C.M."/>
            <person name="Banfield J.F."/>
        </authorList>
    </citation>
    <scope>NUCLEOTIDE SEQUENCE [LARGE SCALE GENOMIC DNA]</scope>
</reference>
<comment type="caution">
    <text evidence="1">The sequence shown here is derived from an EMBL/GenBank/DDBJ whole genome shotgun (WGS) entry which is preliminary data.</text>
</comment>
<sequence>MYGQLVKTVTSDGLELAGFFSKGRSDVAIFHSHGTSGDFYTHEFVETEGNALVKKGYSFLTANNRGHDAYADIRKHEGGKVSWISGGGGFERFEDCLFDIKAWLDFLQKQGIKKVILQGHSLSQKGLYYQNIKKDKRVVGQIHLSPQNDAGIMYYSFGKVKYEETNRKIEIMVKEGRGNELLAKELSPVSCLTSAHMYYGYLTEKGKGTLTPYHNPSSPNWKAISQVKEPMLVVFGSEDVYMKPSVDVAVKLLKQKTKQTPDTSVILIKGATHSYLGYEKQLSRIILKWIISHYKI</sequence>
<gene>
    <name evidence="1" type="ORF">COS52_02280</name>
</gene>
<dbReference type="EMBL" id="PEVA01000101">
    <property type="protein sequence ID" value="PIV08504.1"/>
    <property type="molecule type" value="Genomic_DNA"/>
</dbReference>
<dbReference type="AlphaFoldDB" id="A0A2M7BSP4"/>
<protein>
    <recommendedName>
        <fullName evidence="3">Serine aminopeptidase S33 domain-containing protein</fullName>
    </recommendedName>
</protein>
<evidence type="ECO:0008006" key="3">
    <source>
        <dbReference type="Google" id="ProtNLM"/>
    </source>
</evidence>
<name>A0A2M7BSP4_9BACT</name>
<dbReference type="InterPro" id="IPR013744">
    <property type="entry name" value="SidJ"/>
</dbReference>
<dbReference type="Proteomes" id="UP000230119">
    <property type="component" value="Unassembled WGS sequence"/>
</dbReference>
<proteinExistence type="predicted"/>
<evidence type="ECO:0000313" key="1">
    <source>
        <dbReference type="EMBL" id="PIV08504.1"/>
    </source>
</evidence>
<dbReference type="Pfam" id="PF08538">
    <property type="entry name" value="DUF1749"/>
    <property type="match status" value="1"/>
</dbReference>
<dbReference type="SUPFAM" id="SSF53474">
    <property type="entry name" value="alpha/beta-Hydrolases"/>
    <property type="match status" value="1"/>
</dbReference>
<organism evidence="1 2">
    <name type="scientific">Candidatus Roizmanbacteria bacterium CG03_land_8_20_14_0_80_39_12</name>
    <dbReference type="NCBI Taxonomy" id="1974847"/>
    <lineage>
        <taxon>Bacteria</taxon>
        <taxon>Candidatus Roizmaniibacteriota</taxon>
    </lineage>
</organism>
<dbReference type="Gene3D" id="3.40.50.1820">
    <property type="entry name" value="alpha/beta hydrolase"/>
    <property type="match status" value="1"/>
</dbReference>